<proteinExistence type="inferred from homology"/>
<comment type="similarity">
    <text evidence="1">Belongs to the ADIP family.</text>
</comment>
<evidence type="ECO:0000313" key="5">
    <source>
        <dbReference type="Proteomes" id="UP001497600"/>
    </source>
</evidence>
<dbReference type="Pfam" id="PF11559">
    <property type="entry name" value="ADIP"/>
    <property type="match status" value="1"/>
</dbReference>
<organism evidence="4 5">
    <name type="scientific">[Candida] anglica</name>
    <dbReference type="NCBI Taxonomy" id="148631"/>
    <lineage>
        <taxon>Eukaryota</taxon>
        <taxon>Fungi</taxon>
        <taxon>Dikarya</taxon>
        <taxon>Ascomycota</taxon>
        <taxon>Saccharomycotina</taxon>
        <taxon>Pichiomycetes</taxon>
        <taxon>Debaryomycetaceae</taxon>
        <taxon>Kurtzmaniella</taxon>
    </lineage>
</organism>
<name>A0ABP0E5D3_9ASCO</name>
<protein>
    <recommendedName>
        <fullName evidence="6">Autophagy-related protein 25</fullName>
    </recommendedName>
</protein>
<feature type="coiled-coil region" evidence="3">
    <location>
        <begin position="157"/>
        <end position="184"/>
    </location>
</feature>
<evidence type="ECO:0000256" key="3">
    <source>
        <dbReference type="SAM" id="Coils"/>
    </source>
</evidence>
<evidence type="ECO:0000256" key="1">
    <source>
        <dbReference type="ARBA" id="ARBA00009291"/>
    </source>
</evidence>
<sequence length="400" mass="45481">MATPYLDTEAILNAAELVNSTLISKGYISNKLLFNSINWKDLCEGQSFDEVNITEPIYNNDKNTINIIYSLLQSIERNATQNKTFNKIVAQKDDMITSLNKKIASLEQKVDSSESKLEQFTQIERTKLTSKLQDLTRVNKLQNQDLIKLKHWCNDIKSKYTVELKKKNLEINQLKDKLLEKRNLSSTLTLGIPLTNRALVDSTYSEPVKVNPAIVYNNSPNTNNVPGDSGNGNETSSLPFNKEYESMMVDLTQLIENLIGENFKFSKFIQHINSYYHELNIQISSFNNNKRSIEIPNPSDSIDLEDLASIAESSAHASDLVNELESFEFVSKPLLNNIYKNYHYISDLVTNVTGSENRGGNSSTNQKTIEALTSELEIVRKNWQDAISTLENWKKYPKES</sequence>
<reference evidence="4 5" key="1">
    <citation type="submission" date="2024-01" db="EMBL/GenBank/DDBJ databases">
        <authorList>
            <consortium name="Genoscope - CEA"/>
            <person name="William W."/>
        </authorList>
    </citation>
    <scope>NUCLEOTIDE SEQUENCE [LARGE SCALE GENOMIC DNA]</scope>
    <source>
        <strain evidence="4 5">29B2s-10</strain>
    </source>
</reference>
<keyword evidence="2 3" id="KW-0175">Coiled coil</keyword>
<evidence type="ECO:0008006" key="6">
    <source>
        <dbReference type="Google" id="ProtNLM"/>
    </source>
</evidence>
<dbReference type="Proteomes" id="UP001497600">
    <property type="component" value="Chromosome A"/>
</dbReference>
<accession>A0ABP0E5D3</accession>
<gene>
    <name evidence="4" type="ORF">CAAN4_A02124</name>
</gene>
<dbReference type="InterPro" id="IPR021622">
    <property type="entry name" value="Afadin/alpha-actinin-bd"/>
</dbReference>
<evidence type="ECO:0000313" key="4">
    <source>
        <dbReference type="EMBL" id="CAK7892253.1"/>
    </source>
</evidence>
<dbReference type="EMBL" id="OZ004253">
    <property type="protein sequence ID" value="CAK7892253.1"/>
    <property type="molecule type" value="Genomic_DNA"/>
</dbReference>
<evidence type="ECO:0000256" key="2">
    <source>
        <dbReference type="ARBA" id="ARBA00023054"/>
    </source>
</evidence>
<feature type="coiled-coil region" evidence="3">
    <location>
        <begin position="89"/>
        <end position="123"/>
    </location>
</feature>
<keyword evidence="5" id="KW-1185">Reference proteome</keyword>